<feature type="domain" description="VENN motif-containing" evidence="6">
    <location>
        <begin position="352"/>
        <end position="401"/>
    </location>
</feature>
<dbReference type="InterPro" id="IPR006914">
    <property type="entry name" value="VENN_dom"/>
</dbReference>
<evidence type="ECO:0000256" key="4">
    <source>
        <dbReference type="ARBA" id="ARBA00023026"/>
    </source>
</evidence>
<sequence length="861" mass="89248">MQVAFGNAWNADGYASAGKAEGSYQGVGQQSGLFAGNGGYHVDAGHVNLIGGAIASTNAANSELTAQTLTFSDLQNQMDYSASSGSISGGAGGQMKGWDPKAGTTAPRGGPGMSMTENGSDSSSTLATLTEGNITIGGKQTTAAELGINTDASAAHRALEAMPDATKLLADQQAMAAAAGTVLSTSQQIANDIGSAGANKITDKYREGLSVEERRVFDDLPWDEQFNRLVAFDPTYPEALVTQQKWAPDGVYGRALGAVTSALVGGVAGQGLGQLGSNALAPYAAELIGKTFDPNKQSAVPSEAMQMLSHALLGALLAEANGGSAGSGALAAGGGELAAKFLGDYYAKQNGGQLSPEQAEQVRVLGQAVGAMAGGLSGAGISGATLGMGIAKNSVENNYLNHDERMEYLQATVICSDAGKDCDIKENFERLSAERDYKLMMACQVPGSIACSEQRSLAKIALESHNSPIYKGEYDAWMAENADKLIAASKNAGSGVNLDTLAIHSSTEDLQRKVYCSLVGECGSNTVDLLRGAGYGAEADWLSSTNRVVAGAAFVNGLWTGGKDLVAGAASMNQISVLLGFFSDYKEMDKLGLQAFSEKRNNAISQGINEYMEKTAGLAYYLTGGRNSWNFEDVDQAADIGGKFTFDIGTSLVGPGAFLAKGAKGTALEAAASEALERARKARSVKLEPDGSLPPHLLPDNIAGDGSIAHLGGVNYPDGISFKVDIDSHIARPDGYSQKNGISGAHNSVEFRSEAAARGVKIVSEVATDVPGVSVISYQIPALDPTGKIIVGYKNKVQTKTVYDPAIMSDRKVLALGQEAAARGYKDAVATGKRIYESNAGGVSFVVYIDETGVVKNFHPK</sequence>
<dbReference type="CDD" id="cd20686">
    <property type="entry name" value="CdiA-CT_Ec-like"/>
    <property type="match status" value="1"/>
</dbReference>
<dbReference type="AlphaFoldDB" id="A0A1W1GXX2"/>
<proteinExistence type="predicted"/>
<dbReference type="Proteomes" id="UP000191133">
    <property type="component" value="Unassembled WGS sequence"/>
</dbReference>
<evidence type="ECO:0000259" key="6">
    <source>
        <dbReference type="Pfam" id="PF04829"/>
    </source>
</evidence>
<dbReference type="EMBL" id="FWEU01000002">
    <property type="protein sequence ID" value="SLM24202.1"/>
    <property type="molecule type" value="Genomic_DNA"/>
</dbReference>
<keyword evidence="4" id="KW-0843">Virulence</keyword>
<keyword evidence="2" id="KW-0800">Toxin</keyword>
<comment type="subcellular location">
    <subcellularLocation>
        <location evidence="1">Target cell</location>
        <location evidence="1">Target cell cytoplasm</location>
    </subcellularLocation>
</comment>
<evidence type="ECO:0000313" key="7">
    <source>
        <dbReference type="EMBL" id="SLM24202.1"/>
    </source>
</evidence>
<protein>
    <submittedName>
        <fullName evidence="7">Pre-toxin domain with VENN motif-containing protein</fullName>
    </submittedName>
</protein>
<evidence type="ECO:0000256" key="1">
    <source>
        <dbReference type="ARBA" id="ARBA00004219"/>
    </source>
</evidence>
<feature type="compositionally biased region" description="Polar residues" evidence="5">
    <location>
        <begin position="115"/>
        <end position="124"/>
    </location>
</feature>
<dbReference type="Pfam" id="PF04829">
    <property type="entry name" value="PT-VENN"/>
    <property type="match status" value="1"/>
</dbReference>
<evidence type="ECO:0000256" key="3">
    <source>
        <dbReference type="ARBA" id="ARBA00022913"/>
    </source>
</evidence>
<feature type="region of interest" description="Disordered" evidence="5">
    <location>
        <begin position="91"/>
        <end position="124"/>
    </location>
</feature>
<evidence type="ECO:0000313" key="8">
    <source>
        <dbReference type="Proteomes" id="UP000191133"/>
    </source>
</evidence>
<organism evidence="7 8">
    <name type="scientific">Stenotrophomonas indicatrix</name>
    <dbReference type="NCBI Taxonomy" id="2045451"/>
    <lineage>
        <taxon>Bacteria</taxon>
        <taxon>Pseudomonadati</taxon>
        <taxon>Pseudomonadota</taxon>
        <taxon>Gammaproteobacteria</taxon>
        <taxon>Lysobacterales</taxon>
        <taxon>Lysobacteraceae</taxon>
        <taxon>Stenotrophomonas</taxon>
    </lineage>
</organism>
<name>A0A1W1GXX2_9GAMM</name>
<evidence type="ECO:0000256" key="2">
    <source>
        <dbReference type="ARBA" id="ARBA00022656"/>
    </source>
</evidence>
<reference evidence="8" key="1">
    <citation type="submission" date="2016-10" db="EMBL/GenBank/DDBJ databases">
        <authorList>
            <person name="Varghese N."/>
        </authorList>
    </citation>
    <scope>NUCLEOTIDE SEQUENCE [LARGE SCALE GENOMIC DNA]</scope>
    <source>
        <strain evidence="8">92MFCol6.1</strain>
    </source>
</reference>
<evidence type="ECO:0000256" key="5">
    <source>
        <dbReference type="SAM" id="MobiDB-lite"/>
    </source>
</evidence>
<keyword evidence="3" id="KW-1266">Target cell cytoplasm</keyword>
<dbReference type="GO" id="GO:0090729">
    <property type="term" value="F:toxin activity"/>
    <property type="evidence" value="ECO:0007669"/>
    <property type="project" value="UniProtKB-KW"/>
</dbReference>
<accession>A0A1W1GXX2</accession>
<gene>
    <name evidence="7" type="ORF">SAMN04488690_1921</name>
</gene>